<name>A0A1Z3LVL1_BREDI</name>
<dbReference type="Proteomes" id="UP000197024">
    <property type="component" value="Chromosome"/>
</dbReference>
<keyword evidence="4 7" id="KW-0238">DNA-binding</keyword>
<evidence type="ECO:0000256" key="2">
    <source>
        <dbReference type="ARBA" id="ARBA00023012"/>
    </source>
</evidence>
<dbReference type="InterPro" id="IPR039420">
    <property type="entry name" value="WalR-like"/>
</dbReference>
<evidence type="ECO:0000256" key="7">
    <source>
        <dbReference type="PROSITE-ProRule" id="PRU01091"/>
    </source>
</evidence>
<sequence>MRALLIEDEPEMARLLARTLADEGLTVDRAASLEEARAALAIAEYRLLVLDRRLEDGDGLELLRTMSPRPGRPAVLVLSALHAAEERVHGLDAGADDYLGKPFDTDELSARIRAALRRGGSAAETPPVICGRLAYCAASREFTVGGEPLHLRRREAKLLGTLIQRVRRVVQRATLINEVYAFEEEPSSNTLDAHISRLRKRLDDVDAGVVIHPVRGVGYILDAR</sequence>
<dbReference type="AlphaFoldDB" id="A0A1Z3LVL1"/>
<dbReference type="SUPFAM" id="SSF46894">
    <property type="entry name" value="C-terminal effector domain of the bipartite response regulators"/>
    <property type="match status" value="1"/>
</dbReference>
<dbReference type="InterPro" id="IPR036388">
    <property type="entry name" value="WH-like_DNA-bd_sf"/>
</dbReference>
<dbReference type="Gene3D" id="3.40.50.2300">
    <property type="match status" value="1"/>
</dbReference>
<evidence type="ECO:0000313" key="10">
    <source>
        <dbReference type="EMBL" id="ASD26211.1"/>
    </source>
</evidence>
<dbReference type="SUPFAM" id="SSF52172">
    <property type="entry name" value="CheY-like"/>
    <property type="match status" value="1"/>
</dbReference>
<evidence type="ECO:0000256" key="1">
    <source>
        <dbReference type="ARBA" id="ARBA00022553"/>
    </source>
</evidence>
<proteinExistence type="predicted"/>
<evidence type="ECO:0000256" key="4">
    <source>
        <dbReference type="ARBA" id="ARBA00023125"/>
    </source>
</evidence>
<feature type="domain" description="Response regulatory" evidence="8">
    <location>
        <begin position="2"/>
        <end position="116"/>
    </location>
</feature>
<feature type="DNA-binding region" description="OmpR/PhoB-type" evidence="7">
    <location>
        <begin position="124"/>
        <end position="223"/>
    </location>
</feature>
<dbReference type="PANTHER" id="PTHR48111">
    <property type="entry name" value="REGULATOR OF RPOS"/>
    <property type="match status" value="1"/>
</dbReference>
<dbReference type="EMBL" id="CP021995">
    <property type="protein sequence ID" value="ASD26211.1"/>
    <property type="molecule type" value="Genomic_DNA"/>
</dbReference>
<dbReference type="GO" id="GO:0006355">
    <property type="term" value="P:regulation of DNA-templated transcription"/>
    <property type="evidence" value="ECO:0007669"/>
    <property type="project" value="InterPro"/>
</dbReference>
<evidence type="ECO:0000256" key="5">
    <source>
        <dbReference type="ARBA" id="ARBA00023163"/>
    </source>
</evidence>
<organism evidence="10 11">
    <name type="scientific">Brevundimonas diminuta</name>
    <name type="common">Pseudomonas diminuta</name>
    <dbReference type="NCBI Taxonomy" id="293"/>
    <lineage>
        <taxon>Bacteria</taxon>
        <taxon>Pseudomonadati</taxon>
        <taxon>Pseudomonadota</taxon>
        <taxon>Alphaproteobacteria</taxon>
        <taxon>Caulobacterales</taxon>
        <taxon>Caulobacteraceae</taxon>
        <taxon>Brevundimonas</taxon>
    </lineage>
</organism>
<dbReference type="RefSeq" id="WP_088410240.1">
    <property type="nucleotide sequence ID" value="NZ_CP021995.1"/>
</dbReference>
<feature type="modified residue" description="4-aspartylphosphate" evidence="6">
    <location>
        <position position="51"/>
    </location>
</feature>
<evidence type="ECO:0000256" key="3">
    <source>
        <dbReference type="ARBA" id="ARBA00023015"/>
    </source>
</evidence>
<dbReference type="PROSITE" id="PS51755">
    <property type="entry name" value="OMPR_PHOB"/>
    <property type="match status" value="1"/>
</dbReference>
<dbReference type="PROSITE" id="PS50110">
    <property type="entry name" value="RESPONSE_REGULATORY"/>
    <property type="match status" value="1"/>
</dbReference>
<keyword evidence="2" id="KW-0902">Two-component regulatory system</keyword>
<reference evidence="10 11" key="2">
    <citation type="submission" date="2017-06" db="EMBL/GenBank/DDBJ databases">
        <authorList>
            <person name="Kim H.J."/>
            <person name="Triplett B.A."/>
        </authorList>
    </citation>
    <scope>NUCLEOTIDE SEQUENCE [LARGE SCALE GENOMIC DNA]</scope>
    <source>
        <strain evidence="10 11">BZC3</strain>
    </source>
</reference>
<evidence type="ECO:0000259" key="9">
    <source>
        <dbReference type="PROSITE" id="PS51755"/>
    </source>
</evidence>
<dbReference type="GO" id="GO:0000976">
    <property type="term" value="F:transcription cis-regulatory region binding"/>
    <property type="evidence" value="ECO:0007669"/>
    <property type="project" value="TreeGrafter"/>
</dbReference>
<reference evidence="10 11" key="1">
    <citation type="submission" date="2017-06" db="EMBL/GenBank/DDBJ databases">
        <title>Biodegradation of gentamicin by bacterial consortia AMQD4 in synthetic medium and raw gentamicin sewage.</title>
        <authorList>
            <person name="Chang H."/>
            <person name="Feng Y."/>
            <person name="Li Z."/>
            <person name="Xue J."/>
            <person name="Cheng D."/>
        </authorList>
    </citation>
    <scope>NUCLEOTIDE SEQUENCE [LARGE SCALE GENOMIC DNA]</scope>
    <source>
        <strain evidence="10 11">BZC3</strain>
    </source>
</reference>
<accession>A0A1Z3LVL1</accession>
<dbReference type="CDD" id="cd00383">
    <property type="entry name" value="trans_reg_C"/>
    <property type="match status" value="1"/>
</dbReference>
<dbReference type="Pfam" id="PF00072">
    <property type="entry name" value="Response_reg"/>
    <property type="match status" value="1"/>
</dbReference>
<dbReference type="SMART" id="SM00862">
    <property type="entry name" value="Trans_reg_C"/>
    <property type="match status" value="1"/>
</dbReference>
<dbReference type="InterPro" id="IPR001789">
    <property type="entry name" value="Sig_transdc_resp-reg_receiver"/>
</dbReference>
<dbReference type="GO" id="GO:0000156">
    <property type="term" value="F:phosphorelay response regulator activity"/>
    <property type="evidence" value="ECO:0007669"/>
    <property type="project" value="TreeGrafter"/>
</dbReference>
<evidence type="ECO:0000313" key="11">
    <source>
        <dbReference type="Proteomes" id="UP000197024"/>
    </source>
</evidence>
<feature type="domain" description="OmpR/PhoB-type" evidence="9">
    <location>
        <begin position="124"/>
        <end position="223"/>
    </location>
</feature>
<keyword evidence="5" id="KW-0804">Transcription</keyword>
<dbReference type="Pfam" id="PF00486">
    <property type="entry name" value="Trans_reg_C"/>
    <property type="match status" value="1"/>
</dbReference>
<evidence type="ECO:0000259" key="8">
    <source>
        <dbReference type="PROSITE" id="PS50110"/>
    </source>
</evidence>
<gene>
    <name evidence="10" type="ORF">CD943_04495</name>
</gene>
<protein>
    <submittedName>
        <fullName evidence="10">Two-component system response regulator</fullName>
    </submittedName>
</protein>
<keyword evidence="1 6" id="KW-0597">Phosphoprotein</keyword>
<dbReference type="Gene3D" id="6.10.250.690">
    <property type="match status" value="1"/>
</dbReference>
<dbReference type="PANTHER" id="PTHR48111:SF1">
    <property type="entry name" value="TWO-COMPONENT RESPONSE REGULATOR ORR33"/>
    <property type="match status" value="1"/>
</dbReference>
<dbReference type="InterPro" id="IPR016032">
    <property type="entry name" value="Sig_transdc_resp-reg_C-effctor"/>
</dbReference>
<dbReference type="GO" id="GO:0005829">
    <property type="term" value="C:cytosol"/>
    <property type="evidence" value="ECO:0007669"/>
    <property type="project" value="TreeGrafter"/>
</dbReference>
<dbReference type="GO" id="GO:0032993">
    <property type="term" value="C:protein-DNA complex"/>
    <property type="evidence" value="ECO:0007669"/>
    <property type="project" value="TreeGrafter"/>
</dbReference>
<dbReference type="InterPro" id="IPR011006">
    <property type="entry name" value="CheY-like_superfamily"/>
</dbReference>
<dbReference type="InterPro" id="IPR001867">
    <property type="entry name" value="OmpR/PhoB-type_DNA-bd"/>
</dbReference>
<dbReference type="SMART" id="SM00448">
    <property type="entry name" value="REC"/>
    <property type="match status" value="1"/>
</dbReference>
<evidence type="ECO:0000256" key="6">
    <source>
        <dbReference type="PROSITE-ProRule" id="PRU00169"/>
    </source>
</evidence>
<keyword evidence="3" id="KW-0805">Transcription regulation</keyword>
<dbReference type="Gene3D" id="1.10.10.10">
    <property type="entry name" value="Winged helix-like DNA-binding domain superfamily/Winged helix DNA-binding domain"/>
    <property type="match status" value="1"/>
</dbReference>